<name>A0AAI9C2X8_STEMA</name>
<dbReference type="EMBL" id="ABLOJW010000014">
    <property type="protein sequence ID" value="EKT4093156.1"/>
    <property type="molecule type" value="Genomic_DNA"/>
</dbReference>
<reference evidence="1" key="1">
    <citation type="submission" date="2022-07" db="EMBL/GenBank/DDBJ databases">
        <authorList>
            <consortium name="DAFM: The Division of Animal and Food Microbiology"/>
        </authorList>
    </citation>
    <scope>NUCLEOTIDE SEQUENCE</scope>
    <source>
        <strain evidence="1">19MO01SH01-2</strain>
    </source>
</reference>
<sequence length="28" mass="3089">MRGRQLLVTVALVLAALLVLGIAVWWLL</sequence>
<evidence type="ECO:0000313" key="1">
    <source>
        <dbReference type="EMBL" id="EKT4093156.1"/>
    </source>
</evidence>
<comment type="caution">
    <text evidence="1">The sequence shown here is derived from an EMBL/GenBank/DDBJ whole genome shotgun (WGS) entry which is preliminary data.</text>
</comment>
<dbReference type="AlphaFoldDB" id="A0AAI9C2X8"/>
<dbReference type="Proteomes" id="UP001218208">
    <property type="component" value="Unassembled WGS sequence"/>
</dbReference>
<accession>A0AAI9C2X8</accession>
<feature type="non-terminal residue" evidence="1">
    <location>
        <position position="28"/>
    </location>
</feature>
<protein>
    <submittedName>
        <fullName evidence="1">Ferric siderophore transporter TonB</fullName>
    </submittedName>
</protein>
<evidence type="ECO:0000313" key="2">
    <source>
        <dbReference type="Proteomes" id="UP001218208"/>
    </source>
</evidence>
<proteinExistence type="predicted"/>
<gene>
    <name evidence="1" type="ORF">QEG23_002682</name>
</gene>
<organism evidence="1 2">
    <name type="scientific">Stenotrophomonas maltophilia</name>
    <name type="common">Pseudomonas maltophilia</name>
    <name type="synonym">Xanthomonas maltophilia</name>
    <dbReference type="NCBI Taxonomy" id="40324"/>
    <lineage>
        <taxon>Bacteria</taxon>
        <taxon>Pseudomonadati</taxon>
        <taxon>Pseudomonadota</taxon>
        <taxon>Gammaproteobacteria</taxon>
        <taxon>Lysobacterales</taxon>
        <taxon>Lysobacteraceae</taxon>
        <taxon>Stenotrophomonas</taxon>
        <taxon>Stenotrophomonas maltophilia group</taxon>
    </lineage>
</organism>